<dbReference type="InterPro" id="IPR056884">
    <property type="entry name" value="NPHP3-like_N"/>
</dbReference>
<evidence type="ECO:0000256" key="2">
    <source>
        <dbReference type="ARBA" id="ARBA00023043"/>
    </source>
</evidence>
<dbReference type="PROSITE" id="PS50837">
    <property type="entry name" value="NACHT"/>
    <property type="match status" value="1"/>
</dbReference>
<feature type="repeat" description="ANK" evidence="3">
    <location>
        <begin position="871"/>
        <end position="903"/>
    </location>
</feature>
<evidence type="ECO:0000256" key="4">
    <source>
        <dbReference type="SAM" id="MobiDB-lite"/>
    </source>
</evidence>
<dbReference type="SUPFAM" id="SSF48403">
    <property type="entry name" value="Ankyrin repeat"/>
    <property type="match status" value="1"/>
</dbReference>
<dbReference type="SUPFAM" id="SSF52540">
    <property type="entry name" value="P-loop containing nucleoside triphosphate hydrolases"/>
    <property type="match status" value="1"/>
</dbReference>
<reference evidence="6 7" key="1">
    <citation type="journal article" date="2018" name="BMC Genomics">
        <title>Genomic evidence for intraspecific hybridization in a clonal and extremely halotolerant yeast.</title>
        <authorList>
            <person name="Gostincar C."/>
            <person name="Stajich J.E."/>
            <person name="Zupancic J."/>
            <person name="Zalar P."/>
            <person name="Gunde-Cimerman N."/>
        </authorList>
    </citation>
    <scope>NUCLEOTIDE SEQUENCE [LARGE SCALE GENOMIC DNA]</scope>
    <source>
        <strain evidence="6 7">EXF-171</strain>
    </source>
</reference>
<evidence type="ECO:0000259" key="5">
    <source>
        <dbReference type="PROSITE" id="PS50837"/>
    </source>
</evidence>
<keyword evidence="1" id="KW-0677">Repeat</keyword>
<dbReference type="GO" id="GO:0005737">
    <property type="term" value="C:cytoplasm"/>
    <property type="evidence" value="ECO:0007669"/>
    <property type="project" value="TreeGrafter"/>
</dbReference>
<name>A0A3M7E204_HORWE</name>
<dbReference type="EMBL" id="QWIQ01001081">
    <property type="protein sequence ID" value="RMY70463.1"/>
    <property type="molecule type" value="Genomic_DNA"/>
</dbReference>
<feature type="repeat" description="ANK" evidence="3">
    <location>
        <begin position="972"/>
        <end position="1001"/>
    </location>
</feature>
<dbReference type="InterPro" id="IPR007111">
    <property type="entry name" value="NACHT_NTPase"/>
</dbReference>
<dbReference type="Proteomes" id="UP000281468">
    <property type="component" value="Unassembled WGS sequence"/>
</dbReference>
<comment type="caution">
    <text evidence="6">The sequence shown here is derived from an EMBL/GenBank/DDBJ whole genome shotgun (WGS) entry which is preliminary data.</text>
</comment>
<dbReference type="VEuPathDB" id="FungiDB:BTJ68_13350"/>
<dbReference type="SMART" id="SM00248">
    <property type="entry name" value="ANK"/>
    <property type="match status" value="12"/>
</dbReference>
<gene>
    <name evidence="6" type="ORF">D0862_14748</name>
</gene>
<dbReference type="AlphaFoldDB" id="A0A3M7E204"/>
<dbReference type="InterPro" id="IPR027417">
    <property type="entry name" value="P-loop_NTPase"/>
</dbReference>
<sequence>MADLAAAGSAVGIVSLGIQVCQGLLSYYNEYKDYESDISGTCASVADLRGTLALLKQNLIAGGLDNKRTAQVSSCLQSCTSGLQDLGTKLDELKKYSKPLGLRQKARFEWQKAVYPFRKDTLDKLRGNVADVRERLKLALQVLELSVLQSDRWRKIVDWLSPADPWTYHHSARDRHEPGTGDWLLQSPTYLDWKAGKSRHLWICGKAGCGKTVLSSTMIEDIKKLCGANENLGRFGLGAFYFTFSDERKQSYEDLLRSLVEQLAWKQDSFARLQQAYDSPDHGRPGKDELEKILLLSLRAYDQVFLALDALDESPEENDTRQMMLEQLERLVQNTTNVKLLATSREVRDIQESMGMLKAKRINVADSKVDKDIRRPATVEIKRQDDFADRRYAVRPSRRDSTKPKYIEDVLRTLPKTLDETYQRTLCAIEERYRPEALTLLRWITYSRTPLTLRELAEAAVVDPSDEGKVDVDNRGDIDDSVDILSGLILVYEEDNGYETDDSYDTDEEDDGDKTVDSHDTHDSQNLSSTHVSRCSDDADTGSFTHRFNSESTVRLAHFSVKEYLDSERILDGAAKDFHLDAASEHRFLAQSCLTYLMHYSNDTTTLPTASDKDAYPLLDYSANTWYYHSSLQNDGELEREVRMLTSPGCLRCWLHHDHELQEKQSRLNDFKAGQSIYFATYVGLSKVVKLLLERGADVNESEGYYGGALQAASYKGYKDIVELLSARGADANASGGYYGSALQAASIKGYEDIVELLLAKGADANASGGYYGTALQAAAACNSIEVVKRLVATEADVNAQGGPYGNALQAAASNGFIEVVERLLTAGVDVNAQGGRYGNALQAAADFEDSLELVERLLTAGANVNAQGGEFGNALQAAARGGSIEVVERLLAAGADVHVQGGFYGNALQAAAFLGAIEVVERLLTAGADVNAQGGDYGNALQAAVFGGPRVVERLLAAGADVNVQGGFYGNALQAAAFLGSVEVVERLLTAGADVDTQGGYYGNALQAAATSIPGSVKKVERLLAAGADVNAQGGFYCNALKAAKDNGYGEIVDMLLAAGAVPMEDDQLSVESEELERQE</sequence>
<proteinExistence type="predicted"/>
<feature type="compositionally biased region" description="Polar residues" evidence="4">
    <location>
        <begin position="524"/>
        <end position="533"/>
    </location>
</feature>
<feature type="repeat" description="ANK" evidence="3">
    <location>
        <begin position="672"/>
        <end position="704"/>
    </location>
</feature>
<feature type="compositionally biased region" description="Basic and acidic residues" evidence="4">
    <location>
        <begin position="513"/>
        <end position="523"/>
    </location>
</feature>
<dbReference type="PANTHER" id="PTHR23206:SF7">
    <property type="entry name" value="PROTEIN KINASE DOMAIN-CONTAINING PROTEIN"/>
    <property type="match status" value="1"/>
</dbReference>
<evidence type="ECO:0000256" key="1">
    <source>
        <dbReference type="ARBA" id="ARBA00022737"/>
    </source>
</evidence>
<feature type="region of interest" description="Disordered" evidence="4">
    <location>
        <begin position="498"/>
        <end position="535"/>
    </location>
</feature>
<dbReference type="PANTHER" id="PTHR23206">
    <property type="entry name" value="MASK PROTEIN"/>
    <property type="match status" value="1"/>
</dbReference>
<feature type="domain" description="NACHT" evidence="5">
    <location>
        <begin position="199"/>
        <end position="345"/>
    </location>
</feature>
<dbReference type="PROSITE" id="PS50297">
    <property type="entry name" value="ANK_REP_REGION"/>
    <property type="match status" value="3"/>
</dbReference>
<evidence type="ECO:0000313" key="6">
    <source>
        <dbReference type="EMBL" id="RMY70463.1"/>
    </source>
</evidence>
<evidence type="ECO:0000313" key="7">
    <source>
        <dbReference type="Proteomes" id="UP000281468"/>
    </source>
</evidence>
<dbReference type="InterPro" id="IPR002110">
    <property type="entry name" value="Ankyrin_rpt"/>
</dbReference>
<dbReference type="InterPro" id="IPR051631">
    <property type="entry name" value="Ankyrin-KH/SAM_domain"/>
</dbReference>
<dbReference type="PROSITE" id="PS50088">
    <property type="entry name" value="ANK_REPEAT"/>
    <property type="match status" value="6"/>
</dbReference>
<keyword evidence="2 3" id="KW-0040">ANK repeat</keyword>
<evidence type="ECO:0000256" key="3">
    <source>
        <dbReference type="PROSITE-ProRule" id="PRU00023"/>
    </source>
</evidence>
<dbReference type="Gene3D" id="3.40.50.300">
    <property type="entry name" value="P-loop containing nucleotide triphosphate hydrolases"/>
    <property type="match status" value="1"/>
</dbReference>
<dbReference type="Gene3D" id="1.25.40.20">
    <property type="entry name" value="Ankyrin repeat-containing domain"/>
    <property type="match status" value="2"/>
</dbReference>
<feature type="repeat" description="ANK" evidence="3">
    <location>
        <begin position="807"/>
        <end position="836"/>
    </location>
</feature>
<dbReference type="Pfam" id="PF24883">
    <property type="entry name" value="NPHP3_N"/>
    <property type="match status" value="1"/>
</dbReference>
<feature type="compositionally biased region" description="Acidic residues" evidence="4">
    <location>
        <begin position="498"/>
        <end position="512"/>
    </location>
</feature>
<dbReference type="Pfam" id="PF12796">
    <property type="entry name" value="Ank_2"/>
    <property type="match status" value="3"/>
</dbReference>
<accession>A0A3M7E204</accession>
<organism evidence="6 7">
    <name type="scientific">Hortaea werneckii</name>
    <name type="common">Black yeast</name>
    <name type="synonym">Cladosporium werneckii</name>
    <dbReference type="NCBI Taxonomy" id="91943"/>
    <lineage>
        <taxon>Eukaryota</taxon>
        <taxon>Fungi</taxon>
        <taxon>Dikarya</taxon>
        <taxon>Ascomycota</taxon>
        <taxon>Pezizomycotina</taxon>
        <taxon>Dothideomycetes</taxon>
        <taxon>Dothideomycetidae</taxon>
        <taxon>Mycosphaerellales</taxon>
        <taxon>Teratosphaeriaceae</taxon>
        <taxon>Hortaea</taxon>
    </lineage>
</organism>
<feature type="repeat" description="ANK" evidence="3">
    <location>
        <begin position="907"/>
        <end position="936"/>
    </location>
</feature>
<dbReference type="InterPro" id="IPR036770">
    <property type="entry name" value="Ankyrin_rpt-contain_sf"/>
</dbReference>
<feature type="repeat" description="ANK" evidence="3">
    <location>
        <begin position="738"/>
        <end position="770"/>
    </location>
</feature>
<protein>
    <recommendedName>
        <fullName evidence="5">NACHT domain-containing protein</fullName>
    </recommendedName>
</protein>